<dbReference type="KEGG" id="gur:Gura_3620"/>
<accession>A5G7K6</accession>
<gene>
    <name evidence="1" type="ordered locus">Gura_3620</name>
</gene>
<name>A5G7K6_GEOUR</name>
<dbReference type="Proteomes" id="UP000006695">
    <property type="component" value="Chromosome"/>
</dbReference>
<dbReference type="EMBL" id="CP000698">
    <property type="protein sequence ID" value="ABQ27774.1"/>
    <property type="molecule type" value="Genomic_DNA"/>
</dbReference>
<evidence type="ECO:0000313" key="1">
    <source>
        <dbReference type="EMBL" id="ABQ27774.1"/>
    </source>
</evidence>
<dbReference type="RefSeq" id="WP_011940429.1">
    <property type="nucleotide sequence ID" value="NC_009483.1"/>
</dbReference>
<sequence>MIYLTNDALDQAVYFDLRKQEPRKKGGGVEHLFYGLLGNGVSEVPVIVRSWRDCLEMVFGRGDLFTLVEEKAIRRMLGEVVREMVLH</sequence>
<reference evidence="1 2" key="1">
    <citation type="submission" date="2007-05" db="EMBL/GenBank/DDBJ databases">
        <title>Complete sequence of Geobacter uraniireducens Rf4.</title>
        <authorList>
            <consortium name="US DOE Joint Genome Institute"/>
            <person name="Copeland A."/>
            <person name="Lucas S."/>
            <person name="Lapidus A."/>
            <person name="Barry K."/>
            <person name="Detter J.C."/>
            <person name="Glavina del Rio T."/>
            <person name="Hammon N."/>
            <person name="Israni S."/>
            <person name="Dalin E."/>
            <person name="Tice H."/>
            <person name="Pitluck S."/>
            <person name="Chertkov O."/>
            <person name="Brettin T."/>
            <person name="Bruce D."/>
            <person name="Han C."/>
            <person name="Schmutz J."/>
            <person name="Larimer F."/>
            <person name="Land M."/>
            <person name="Hauser L."/>
            <person name="Kyrpides N."/>
            <person name="Mikhailova N."/>
            <person name="Shelobolina E."/>
            <person name="Aklujkar M."/>
            <person name="Lovley D."/>
            <person name="Richardson P."/>
        </authorList>
    </citation>
    <scope>NUCLEOTIDE SEQUENCE [LARGE SCALE GENOMIC DNA]</scope>
    <source>
        <strain evidence="1 2">Rf4</strain>
    </source>
</reference>
<protein>
    <submittedName>
        <fullName evidence="1">Uncharacterized protein</fullName>
    </submittedName>
</protein>
<dbReference type="AlphaFoldDB" id="A5G7K6"/>
<keyword evidence="2" id="KW-1185">Reference proteome</keyword>
<organism evidence="1 2">
    <name type="scientific">Geotalea uraniireducens (strain Rf4)</name>
    <name type="common">Geobacter uraniireducens</name>
    <dbReference type="NCBI Taxonomy" id="351605"/>
    <lineage>
        <taxon>Bacteria</taxon>
        <taxon>Pseudomonadati</taxon>
        <taxon>Thermodesulfobacteriota</taxon>
        <taxon>Desulfuromonadia</taxon>
        <taxon>Geobacterales</taxon>
        <taxon>Geobacteraceae</taxon>
        <taxon>Geotalea</taxon>
    </lineage>
</organism>
<proteinExistence type="predicted"/>
<dbReference type="HOGENOM" id="CLU_2478936_0_0_7"/>
<dbReference type="OrthoDB" id="5397618at2"/>
<evidence type="ECO:0000313" key="2">
    <source>
        <dbReference type="Proteomes" id="UP000006695"/>
    </source>
</evidence>